<dbReference type="CDD" id="cd07948">
    <property type="entry name" value="DRE_TIM_HCS"/>
    <property type="match status" value="1"/>
</dbReference>
<dbReference type="Gene3D" id="1.10.238.260">
    <property type="match status" value="1"/>
</dbReference>
<evidence type="ECO:0000256" key="14">
    <source>
        <dbReference type="SAM" id="MobiDB-lite"/>
    </source>
</evidence>
<reference evidence="16" key="1">
    <citation type="submission" date="2023-01" db="EMBL/GenBank/DDBJ databases">
        <title>Colletotrichum chrysophilum M932 genome sequence.</title>
        <authorList>
            <person name="Baroncelli R."/>
        </authorList>
    </citation>
    <scope>NUCLEOTIDE SEQUENCE</scope>
    <source>
        <strain evidence="16">M932</strain>
    </source>
</reference>
<proteinExistence type="inferred from homology"/>
<evidence type="ECO:0000256" key="6">
    <source>
        <dbReference type="ARBA" id="ARBA00022605"/>
    </source>
</evidence>
<keyword evidence="10" id="KW-0457">Lysine biosynthesis</keyword>
<dbReference type="InterPro" id="IPR050073">
    <property type="entry name" value="2-IPM_HCS-like"/>
</dbReference>
<keyword evidence="9" id="KW-0460">Magnesium</keyword>
<dbReference type="PROSITE" id="PS50991">
    <property type="entry name" value="PYR_CT"/>
    <property type="match status" value="1"/>
</dbReference>
<evidence type="ECO:0000313" key="16">
    <source>
        <dbReference type="EMBL" id="KAK1849297.1"/>
    </source>
</evidence>
<dbReference type="GO" id="GO:0046872">
    <property type="term" value="F:metal ion binding"/>
    <property type="evidence" value="ECO:0007669"/>
    <property type="project" value="UniProtKB-KW"/>
</dbReference>
<keyword evidence="11" id="KW-0464">Manganese</keyword>
<keyword evidence="6" id="KW-0028">Amino-acid biosynthesis</keyword>
<dbReference type="EMBL" id="JAQOWY010000147">
    <property type="protein sequence ID" value="KAK1849297.1"/>
    <property type="molecule type" value="Genomic_DNA"/>
</dbReference>
<evidence type="ECO:0000256" key="4">
    <source>
        <dbReference type="ARBA" id="ARBA00006361"/>
    </source>
</evidence>
<dbReference type="GO" id="GO:0004410">
    <property type="term" value="F:homocitrate synthase activity"/>
    <property type="evidence" value="ECO:0007669"/>
    <property type="project" value="UniProtKB-EC"/>
</dbReference>
<dbReference type="GO" id="GO:0019878">
    <property type="term" value="P:lysine biosynthetic process via aminoadipic acid"/>
    <property type="evidence" value="ECO:0007669"/>
    <property type="project" value="InterPro"/>
</dbReference>
<evidence type="ECO:0000256" key="1">
    <source>
        <dbReference type="ARBA" id="ARBA00001936"/>
    </source>
</evidence>
<evidence type="ECO:0000256" key="3">
    <source>
        <dbReference type="ARBA" id="ARBA00004755"/>
    </source>
</evidence>
<dbReference type="FunFam" id="1.10.238.260:FF:000002">
    <property type="entry name" value="Homocitrate synthase, mitochondrial"/>
    <property type="match status" value="1"/>
</dbReference>
<organism evidence="16 17">
    <name type="scientific">Colletotrichum chrysophilum</name>
    <dbReference type="NCBI Taxonomy" id="1836956"/>
    <lineage>
        <taxon>Eukaryota</taxon>
        <taxon>Fungi</taxon>
        <taxon>Dikarya</taxon>
        <taxon>Ascomycota</taxon>
        <taxon>Pezizomycotina</taxon>
        <taxon>Sordariomycetes</taxon>
        <taxon>Hypocreomycetidae</taxon>
        <taxon>Glomerellales</taxon>
        <taxon>Glomerellaceae</taxon>
        <taxon>Colletotrichum</taxon>
        <taxon>Colletotrichum gloeosporioides species complex</taxon>
    </lineage>
</organism>
<dbReference type="PROSITE" id="PS00815">
    <property type="entry name" value="AIPM_HOMOCIT_SYNTH_1"/>
    <property type="match status" value="1"/>
</dbReference>
<protein>
    <recommendedName>
        <fullName evidence="5">homocitrate synthase</fullName>
        <ecNumber evidence="5">2.3.3.14</ecNumber>
    </recommendedName>
</protein>
<comment type="cofactor">
    <cofactor evidence="1">
        <name>Mn(2+)</name>
        <dbReference type="ChEBI" id="CHEBI:29035"/>
    </cofactor>
</comment>
<feature type="domain" description="Pyruvate carboxyltransferase" evidence="15">
    <location>
        <begin position="39"/>
        <end position="286"/>
    </location>
</feature>
<comment type="cofactor">
    <cofactor evidence="2">
        <name>Mg(2+)</name>
        <dbReference type="ChEBI" id="CHEBI:18420"/>
    </cofactor>
</comment>
<dbReference type="InterPro" id="IPR002034">
    <property type="entry name" value="AIPM/Hcit_synth_CS"/>
</dbReference>
<dbReference type="AlphaFoldDB" id="A0AAD9AKB8"/>
<dbReference type="EC" id="2.3.3.14" evidence="5"/>
<gene>
    <name evidence="16" type="ORF">CCHR01_08052</name>
</gene>
<comment type="similarity">
    <text evidence="4">Belongs to the alpha-IPM synthase/homocitrate synthase family. Homocitrate synthase LYS20/LYS21 subfamily.</text>
</comment>
<dbReference type="InterPro" id="IPR000891">
    <property type="entry name" value="PYR_CT"/>
</dbReference>
<keyword evidence="7 13" id="KW-0808">Transferase</keyword>
<dbReference type="SUPFAM" id="SSF51569">
    <property type="entry name" value="Aldolase"/>
    <property type="match status" value="1"/>
</dbReference>
<feature type="compositionally biased region" description="Polar residues" evidence="14">
    <location>
        <begin position="1"/>
        <end position="10"/>
    </location>
</feature>
<dbReference type="GO" id="GO:0005739">
    <property type="term" value="C:mitochondrion"/>
    <property type="evidence" value="ECO:0007669"/>
    <property type="project" value="TreeGrafter"/>
</dbReference>
<evidence type="ECO:0000256" key="2">
    <source>
        <dbReference type="ARBA" id="ARBA00001946"/>
    </source>
</evidence>
<dbReference type="NCBIfam" id="TIGR02146">
    <property type="entry name" value="LysS_fung_arch"/>
    <property type="match status" value="1"/>
</dbReference>
<evidence type="ECO:0000256" key="7">
    <source>
        <dbReference type="ARBA" id="ARBA00022679"/>
    </source>
</evidence>
<comment type="pathway">
    <text evidence="3">Amino-acid biosynthesis; L-lysine biosynthesis via AAA pathway; L-alpha-aminoadipate from 2-oxoglutarate: step 1/5.</text>
</comment>
<dbReference type="FunFam" id="3.20.20.70:FF:000032">
    <property type="entry name" value="Homocitrate synthase, mitochondrial"/>
    <property type="match status" value="1"/>
</dbReference>
<keyword evidence="8" id="KW-0479">Metal-binding</keyword>
<dbReference type="Pfam" id="PF22617">
    <property type="entry name" value="HCS_D2"/>
    <property type="match status" value="1"/>
</dbReference>
<feature type="region of interest" description="Disordered" evidence="14">
    <location>
        <begin position="1"/>
        <end position="20"/>
    </location>
</feature>
<dbReference type="HAMAP" id="MF_02222">
    <property type="entry name" value="Homocitr_synth_fung_arch"/>
    <property type="match status" value="1"/>
</dbReference>
<dbReference type="PANTHER" id="PTHR10277:SF48">
    <property type="entry name" value="HOMOCITRATE SYNTHASE, CYTOSOLIC ISOZYME-RELATED"/>
    <property type="match status" value="1"/>
</dbReference>
<evidence type="ECO:0000256" key="10">
    <source>
        <dbReference type="ARBA" id="ARBA00023154"/>
    </source>
</evidence>
<dbReference type="Pfam" id="PF00682">
    <property type="entry name" value="HMGL-like"/>
    <property type="match status" value="1"/>
</dbReference>
<evidence type="ECO:0000256" key="8">
    <source>
        <dbReference type="ARBA" id="ARBA00022723"/>
    </source>
</evidence>
<dbReference type="InterPro" id="IPR048253">
    <property type="entry name" value="DRE_TIM_HCS_fun_bact"/>
</dbReference>
<dbReference type="InterPro" id="IPR011872">
    <property type="entry name" value="Homocitrate_synth"/>
</dbReference>
<evidence type="ECO:0000313" key="17">
    <source>
        <dbReference type="Proteomes" id="UP001243330"/>
    </source>
</evidence>
<sequence length="408" mass="45144">MTSINGSDSHGLTHAPNESAPREIYNRPVESFLSNVSRFKLIETTLREGEQFANAFFDTAKKLDEFGVDYIELTTPVASPQSRKDCELICGLGLKAKILAHVRCHMDDVRAAVECGVDGVNIMMGTSALLRQHSHGKDVAQIIKAAIEVIEYVKSQGLEVRFSTEDSFRSNLVDILSVYKTVDKIGVNRVGVADTIGCANPRQVYDLIQTLRGVVSCDIETHFHDDTGCATANAYTALEAGATHIDVTVLGIGERNGITPLGGFMARMIVQNREYVTSKYKLHMIKELEDMVAEAVQINTPFNNPITGFCAFTHKSGYHAKGVLSHPSNYEIINPEDFGMTRYVHFESRLTGWHAVKTRVSQLGLDMPDDQVRIVTEKIKTLADIRPLAIEDVDSIIRSFHAGQSRDQ</sequence>
<comment type="caution">
    <text evidence="16">The sequence shown here is derived from an EMBL/GenBank/DDBJ whole genome shotgun (WGS) entry which is preliminary data.</text>
</comment>
<evidence type="ECO:0000256" key="13">
    <source>
        <dbReference type="RuleBase" id="RU003523"/>
    </source>
</evidence>
<name>A0AAD9AKB8_9PEZI</name>
<keyword evidence="17" id="KW-1185">Reference proteome</keyword>
<dbReference type="PROSITE" id="PS00816">
    <property type="entry name" value="AIPM_HOMOCIT_SYNTH_2"/>
    <property type="match status" value="1"/>
</dbReference>
<evidence type="ECO:0000256" key="12">
    <source>
        <dbReference type="ARBA" id="ARBA00048363"/>
    </source>
</evidence>
<evidence type="ECO:0000256" key="9">
    <source>
        <dbReference type="ARBA" id="ARBA00022842"/>
    </source>
</evidence>
<dbReference type="InterPro" id="IPR054691">
    <property type="entry name" value="LeuA/HCS_post-cat"/>
</dbReference>
<evidence type="ECO:0000259" key="15">
    <source>
        <dbReference type="PROSITE" id="PS50991"/>
    </source>
</evidence>
<dbReference type="InterPro" id="IPR013785">
    <property type="entry name" value="Aldolase_TIM"/>
</dbReference>
<comment type="catalytic activity">
    <reaction evidence="12">
        <text>acetyl-CoA + 2-oxoglutarate + H2O = (2R)-homocitrate + CoA + H(+)</text>
        <dbReference type="Rhea" id="RHEA:12929"/>
        <dbReference type="ChEBI" id="CHEBI:15377"/>
        <dbReference type="ChEBI" id="CHEBI:15378"/>
        <dbReference type="ChEBI" id="CHEBI:16810"/>
        <dbReference type="ChEBI" id="CHEBI:57287"/>
        <dbReference type="ChEBI" id="CHEBI:57288"/>
        <dbReference type="ChEBI" id="CHEBI:58884"/>
        <dbReference type="EC" id="2.3.3.14"/>
    </reaction>
    <physiologicalReaction direction="left-to-right" evidence="12">
        <dbReference type="Rhea" id="RHEA:12930"/>
    </physiologicalReaction>
</comment>
<dbReference type="Proteomes" id="UP001243330">
    <property type="component" value="Unassembled WGS sequence"/>
</dbReference>
<evidence type="ECO:0000256" key="11">
    <source>
        <dbReference type="ARBA" id="ARBA00023211"/>
    </source>
</evidence>
<evidence type="ECO:0000256" key="5">
    <source>
        <dbReference type="ARBA" id="ARBA00012974"/>
    </source>
</evidence>
<dbReference type="PANTHER" id="PTHR10277">
    <property type="entry name" value="HOMOCITRATE SYNTHASE-RELATED"/>
    <property type="match status" value="1"/>
</dbReference>
<accession>A0AAD9AKB8</accession>
<dbReference type="Gene3D" id="3.20.20.70">
    <property type="entry name" value="Aldolase class I"/>
    <property type="match status" value="1"/>
</dbReference>